<dbReference type="AlphaFoldDB" id="A0A1F8E3J1"/>
<gene>
    <name evidence="1" type="ORF">A2610_03490</name>
</gene>
<proteinExistence type="predicted"/>
<organism evidence="1 2">
    <name type="scientific">Candidatus Wolfebacteria bacterium RIFOXYD1_FULL_48_65</name>
    <dbReference type="NCBI Taxonomy" id="1802561"/>
    <lineage>
        <taxon>Bacteria</taxon>
        <taxon>Candidatus Wolfeibacteriota</taxon>
    </lineage>
</organism>
<sequence>MQDTTDPPIKAVVIVPHRNGHNGSFFEAESKIGRVTVSLNGNVWQEKSQPEGGVTVILWDIRHKRKGWRAYGARFYRPSDEQLFNKQGESMRTLIKEEKDVRCK</sequence>
<protein>
    <submittedName>
        <fullName evidence="1">Uncharacterized protein</fullName>
    </submittedName>
</protein>
<evidence type="ECO:0000313" key="1">
    <source>
        <dbReference type="EMBL" id="OGM95257.1"/>
    </source>
</evidence>
<dbReference type="Proteomes" id="UP000179057">
    <property type="component" value="Unassembled WGS sequence"/>
</dbReference>
<dbReference type="EMBL" id="MGIV01000009">
    <property type="protein sequence ID" value="OGM95257.1"/>
    <property type="molecule type" value="Genomic_DNA"/>
</dbReference>
<accession>A0A1F8E3J1</accession>
<name>A0A1F8E3J1_9BACT</name>
<reference evidence="1 2" key="1">
    <citation type="journal article" date="2016" name="Nat. Commun.">
        <title>Thousands of microbial genomes shed light on interconnected biogeochemical processes in an aquifer system.</title>
        <authorList>
            <person name="Anantharaman K."/>
            <person name="Brown C.T."/>
            <person name="Hug L.A."/>
            <person name="Sharon I."/>
            <person name="Castelle C.J."/>
            <person name="Probst A.J."/>
            <person name="Thomas B.C."/>
            <person name="Singh A."/>
            <person name="Wilkins M.J."/>
            <person name="Karaoz U."/>
            <person name="Brodie E.L."/>
            <person name="Williams K.H."/>
            <person name="Hubbard S.S."/>
            <person name="Banfield J.F."/>
        </authorList>
    </citation>
    <scope>NUCLEOTIDE SEQUENCE [LARGE SCALE GENOMIC DNA]</scope>
</reference>
<comment type="caution">
    <text evidence="1">The sequence shown here is derived from an EMBL/GenBank/DDBJ whole genome shotgun (WGS) entry which is preliminary data.</text>
</comment>
<evidence type="ECO:0000313" key="2">
    <source>
        <dbReference type="Proteomes" id="UP000179057"/>
    </source>
</evidence>